<dbReference type="EC" id="4.1.1.65" evidence="12"/>
<evidence type="ECO:0000256" key="9">
    <source>
        <dbReference type="ARBA" id="ARBA00023264"/>
    </source>
</evidence>
<keyword evidence="10" id="KW-0670">Pyruvate</keyword>
<dbReference type="NCBIfam" id="NF003685">
    <property type="entry name" value="PRK05305.2-5"/>
    <property type="match status" value="1"/>
</dbReference>
<evidence type="ECO:0000256" key="4">
    <source>
        <dbReference type="ARBA" id="ARBA00023098"/>
    </source>
</evidence>
<dbReference type="InterPro" id="IPR003817">
    <property type="entry name" value="PS_Dcarbxylase"/>
</dbReference>
<sequence>MVRKEALKVILILALLLPLGIFVKFLIPLLSALIAFTIFFFRDPERKIGDWVISPADGRIDFVEDNRLEIFMGLFDCHVQRSPVSGIVKRITFVPGKKRPAFIRGGNERKVIEIESEEGTFVVELIAGIFARRIFCWVKEGEKVEKGQRIGMIAFGSRVALEVPENYVFVKKVGEKVKAGETVAVKYEAG</sequence>
<keyword evidence="5 11" id="KW-0472">Membrane</keyword>
<reference evidence="12 13" key="2">
    <citation type="journal article" date="2011" name="Stand. Genomic Sci.">
        <title>Complete genome sequence of Ferroglobus placidus AEDII12DO.</title>
        <authorList>
            <person name="Anderson I."/>
            <person name="Risso C."/>
            <person name="Holmes D."/>
            <person name="Lucas S."/>
            <person name="Copeland A."/>
            <person name="Lapidus A."/>
            <person name="Cheng J.F."/>
            <person name="Bruce D."/>
            <person name="Goodwin L."/>
            <person name="Pitluck S."/>
            <person name="Saunders E."/>
            <person name="Brettin T."/>
            <person name="Detter J.C."/>
            <person name="Han C."/>
            <person name="Tapia R."/>
            <person name="Larimer F."/>
            <person name="Land M."/>
            <person name="Hauser L."/>
            <person name="Woyke T."/>
            <person name="Lovley D."/>
            <person name="Kyrpides N."/>
            <person name="Ivanova N."/>
        </authorList>
    </citation>
    <scope>NUCLEOTIDE SEQUENCE [LARGE SCALE GENOMIC DNA]</scope>
    <source>
        <strain evidence="13">DSM 10642 / AEDII12DO</strain>
    </source>
</reference>
<dbReference type="GO" id="GO:0008654">
    <property type="term" value="P:phospholipid biosynthetic process"/>
    <property type="evidence" value="ECO:0007669"/>
    <property type="project" value="UniProtKB-KW"/>
</dbReference>
<keyword evidence="13" id="KW-1185">Reference proteome</keyword>
<keyword evidence="9" id="KW-1208">Phospholipid metabolism</keyword>
<protein>
    <submittedName>
        <fullName evidence="12">Phosphatidylserine decarboxylase related protein</fullName>
        <ecNumber evidence="12">4.1.1.65</ecNumber>
    </submittedName>
</protein>
<evidence type="ECO:0000256" key="10">
    <source>
        <dbReference type="ARBA" id="ARBA00023317"/>
    </source>
</evidence>
<keyword evidence="1" id="KW-1003">Cell membrane</keyword>
<dbReference type="Proteomes" id="UP000002613">
    <property type="component" value="Chromosome"/>
</dbReference>
<dbReference type="InterPro" id="IPR033175">
    <property type="entry name" value="PSD-A"/>
</dbReference>
<feature type="transmembrane region" description="Helical" evidence="11">
    <location>
        <begin position="12"/>
        <end position="41"/>
    </location>
</feature>
<evidence type="ECO:0000256" key="3">
    <source>
        <dbReference type="ARBA" id="ARBA00022793"/>
    </source>
</evidence>
<keyword evidence="6" id="KW-0865">Zymogen</keyword>
<evidence type="ECO:0000256" key="2">
    <source>
        <dbReference type="ARBA" id="ARBA00022516"/>
    </source>
</evidence>
<dbReference type="AlphaFoldDB" id="D3RYJ6"/>
<evidence type="ECO:0000256" key="8">
    <source>
        <dbReference type="ARBA" id="ARBA00023239"/>
    </source>
</evidence>
<reference evidence="13" key="1">
    <citation type="submission" date="2010-02" db="EMBL/GenBank/DDBJ databases">
        <title>Complete sequence of Ferroglobus placidus DSM 10642.</title>
        <authorList>
            <consortium name="US DOE Joint Genome Institute"/>
            <person name="Lucas S."/>
            <person name="Copeland A."/>
            <person name="Lapidus A."/>
            <person name="Cheng J.-F."/>
            <person name="Bruce D."/>
            <person name="Goodwin L."/>
            <person name="Pitluck S."/>
            <person name="Saunders E."/>
            <person name="Brettin T."/>
            <person name="Detter J.C."/>
            <person name="Han C."/>
            <person name="Tapia R."/>
            <person name="Larimer F."/>
            <person name="Land M."/>
            <person name="Hauser L."/>
            <person name="Kyrpides N."/>
            <person name="Ivanova N."/>
            <person name="Holmes D."/>
            <person name="Lovley D."/>
            <person name="Kyrpides N."/>
            <person name="Anderson I.J."/>
            <person name="Woyke T."/>
        </authorList>
    </citation>
    <scope>NUCLEOTIDE SEQUENCE [LARGE SCALE GENOMIC DNA]</scope>
    <source>
        <strain evidence="13">DSM 10642 / AEDII12DO</strain>
    </source>
</reference>
<keyword evidence="4" id="KW-0443">Lipid metabolism</keyword>
<dbReference type="GO" id="GO:0004609">
    <property type="term" value="F:phosphatidylserine decarboxylase activity"/>
    <property type="evidence" value="ECO:0007669"/>
    <property type="project" value="UniProtKB-EC"/>
</dbReference>
<dbReference type="EMBL" id="CP001899">
    <property type="protein sequence ID" value="ADC65559.1"/>
    <property type="molecule type" value="Genomic_DNA"/>
</dbReference>
<dbReference type="eggNOG" id="arCOG04470">
    <property type="taxonomic scope" value="Archaea"/>
</dbReference>
<proteinExistence type="predicted"/>
<dbReference type="PANTHER" id="PTHR35809:SF1">
    <property type="entry name" value="ARCHAETIDYLSERINE DECARBOXYLASE PROENZYME-RELATED"/>
    <property type="match status" value="1"/>
</dbReference>
<keyword evidence="8 12" id="KW-0456">Lyase</keyword>
<dbReference type="OrthoDB" id="50255at2157"/>
<dbReference type="Pfam" id="PF02666">
    <property type="entry name" value="PS_Dcarbxylase"/>
    <property type="match status" value="1"/>
</dbReference>
<dbReference type="STRING" id="589924.Ferp_1408"/>
<evidence type="ECO:0000256" key="5">
    <source>
        <dbReference type="ARBA" id="ARBA00023136"/>
    </source>
</evidence>
<name>D3RYJ6_FERPA</name>
<evidence type="ECO:0000256" key="11">
    <source>
        <dbReference type="SAM" id="Phobius"/>
    </source>
</evidence>
<gene>
    <name evidence="12" type="ordered locus">Ferp_1408</name>
</gene>
<accession>D3RYJ6</accession>
<dbReference type="PANTHER" id="PTHR35809">
    <property type="entry name" value="ARCHAETIDYLSERINE DECARBOXYLASE PROENZYME-RELATED"/>
    <property type="match status" value="1"/>
</dbReference>
<keyword evidence="11" id="KW-0812">Transmembrane</keyword>
<organism evidence="12 13">
    <name type="scientific">Ferroglobus placidus (strain DSM 10642 / AEDII12DO)</name>
    <dbReference type="NCBI Taxonomy" id="589924"/>
    <lineage>
        <taxon>Archaea</taxon>
        <taxon>Methanobacteriati</taxon>
        <taxon>Methanobacteriota</taxon>
        <taxon>Archaeoglobi</taxon>
        <taxon>Archaeoglobales</taxon>
        <taxon>Archaeoglobaceae</taxon>
        <taxon>Ferroglobus</taxon>
    </lineage>
</organism>
<evidence type="ECO:0000313" key="12">
    <source>
        <dbReference type="EMBL" id="ADC65559.1"/>
    </source>
</evidence>
<evidence type="ECO:0000313" key="13">
    <source>
        <dbReference type="Proteomes" id="UP000002613"/>
    </source>
</evidence>
<evidence type="ECO:0000256" key="1">
    <source>
        <dbReference type="ARBA" id="ARBA00022475"/>
    </source>
</evidence>
<dbReference type="HOGENOM" id="CLU_072492_1_0_2"/>
<keyword evidence="11" id="KW-1133">Transmembrane helix</keyword>
<evidence type="ECO:0000256" key="6">
    <source>
        <dbReference type="ARBA" id="ARBA00023145"/>
    </source>
</evidence>
<dbReference type="GeneID" id="8778926"/>
<keyword evidence="3" id="KW-0210">Decarboxylase</keyword>
<dbReference type="KEGG" id="fpl:Ferp_1408"/>
<dbReference type="RefSeq" id="WP_012965902.1">
    <property type="nucleotide sequence ID" value="NC_013849.1"/>
</dbReference>
<evidence type="ECO:0000256" key="7">
    <source>
        <dbReference type="ARBA" id="ARBA00023209"/>
    </source>
</evidence>
<keyword evidence="2" id="KW-0444">Lipid biosynthesis</keyword>
<keyword evidence="7" id="KW-0594">Phospholipid biosynthesis</keyword>
<dbReference type="PaxDb" id="589924-Ferp_1408"/>